<dbReference type="RefSeq" id="WP_111843532.1">
    <property type="nucleotide sequence ID" value="NZ_UEGI01000002.1"/>
</dbReference>
<dbReference type="AlphaFoldDB" id="A0A5C6Z2R6"/>
<dbReference type="GO" id="GO:0006352">
    <property type="term" value="P:DNA-templated transcription initiation"/>
    <property type="evidence" value="ECO:0007669"/>
    <property type="project" value="InterPro"/>
</dbReference>
<proteinExistence type="inferred from homology"/>
<evidence type="ECO:0000256" key="4">
    <source>
        <dbReference type="ARBA" id="ARBA00023163"/>
    </source>
</evidence>
<keyword evidence="2" id="KW-0805">Transcription regulation</keyword>
<dbReference type="InterPro" id="IPR036388">
    <property type="entry name" value="WH-like_DNA-bd_sf"/>
</dbReference>
<evidence type="ECO:0000313" key="8">
    <source>
        <dbReference type="Proteomes" id="UP000321497"/>
    </source>
</evidence>
<dbReference type="Gene3D" id="1.10.10.10">
    <property type="entry name" value="Winged helix-like DNA-binding domain superfamily/Winged helix DNA-binding domain"/>
    <property type="match status" value="1"/>
</dbReference>
<gene>
    <name evidence="7" type="ORF">ESU54_05045</name>
</gene>
<keyword evidence="3" id="KW-0731">Sigma factor</keyword>
<dbReference type="InterPro" id="IPR013249">
    <property type="entry name" value="RNA_pol_sigma70_r4_t2"/>
</dbReference>
<comment type="caution">
    <text evidence="7">The sequence shown here is derived from an EMBL/GenBank/DDBJ whole genome shotgun (WGS) entry which is preliminary data.</text>
</comment>
<accession>A0A5C6Z2R6</accession>
<dbReference type="Proteomes" id="UP000321497">
    <property type="component" value="Unassembled WGS sequence"/>
</dbReference>
<feature type="transmembrane region" description="Helical" evidence="5">
    <location>
        <begin position="176"/>
        <end position="195"/>
    </location>
</feature>
<evidence type="ECO:0000256" key="2">
    <source>
        <dbReference type="ARBA" id="ARBA00023015"/>
    </source>
</evidence>
<dbReference type="InterPro" id="IPR039425">
    <property type="entry name" value="RNA_pol_sigma-70-like"/>
</dbReference>
<dbReference type="SUPFAM" id="SSF88946">
    <property type="entry name" value="Sigma2 domain of RNA polymerase sigma factors"/>
    <property type="match status" value="1"/>
</dbReference>
<dbReference type="GO" id="GO:0003677">
    <property type="term" value="F:DNA binding"/>
    <property type="evidence" value="ECO:0007669"/>
    <property type="project" value="InterPro"/>
</dbReference>
<dbReference type="PANTHER" id="PTHR43133">
    <property type="entry name" value="RNA POLYMERASE ECF-TYPE SIGMA FACTO"/>
    <property type="match status" value="1"/>
</dbReference>
<dbReference type="EMBL" id="VORT01000003">
    <property type="protein sequence ID" value="TXD73839.1"/>
    <property type="molecule type" value="Genomic_DNA"/>
</dbReference>
<comment type="similarity">
    <text evidence="1">Belongs to the sigma-70 factor family. ECF subfamily.</text>
</comment>
<dbReference type="Pfam" id="PF08281">
    <property type="entry name" value="Sigma70_r4_2"/>
    <property type="match status" value="1"/>
</dbReference>
<keyword evidence="5" id="KW-1133">Transmembrane helix</keyword>
<organism evidence="7 8">
    <name type="scientific">Aequorivita antarctica</name>
    <dbReference type="NCBI Taxonomy" id="153266"/>
    <lineage>
        <taxon>Bacteria</taxon>
        <taxon>Pseudomonadati</taxon>
        <taxon>Bacteroidota</taxon>
        <taxon>Flavobacteriia</taxon>
        <taxon>Flavobacteriales</taxon>
        <taxon>Flavobacteriaceae</taxon>
        <taxon>Aequorivita</taxon>
    </lineage>
</organism>
<dbReference type="Gene3D" id="1.10.1740.10">
    <property type="match status" value="1"/>
</dbReference>
<name>A0A5C6Z2R6_9FLAO</name>
<dbReference type="PANTHER" id="PTHR43133:SF46">
    <property type="entry name" value="RNA POLYMERASE SIGMA-70 FACTOR ECF SUBFAMILY"/>
    <property type="match status" value="1"/>
</dbReference>
<keyword evidence="8" id="KW-1185">Reference proteome</keyword>
<evidence type="ECO:0000256" key="3">
    <source>
        <dbReference type="ARBA" id="ARBA00023082"/>
    </source>
</evidence>
<protein>
    <submittedName>
        <fullName evidence="7">Sigma-70 family RNA polymerase sigma factor</fullName>
    </submittedName>
</protein>
<evidence type="ECO:0000256" key="5">
    <source>
        <dbReference type="SAM" id="Phobius"/>
    </source>
</evidence>
<dbReference type="OrthoDB" id="9150024at2"/>
<dbReference type="InterPro" id="IPR013325">
    <property type="entry name" value="RNA_pol_sigma_r2"/>
</dbReference>
<feature type="domain" description="RNA polymerase sigma factor 70 region 4 type 2" evidence="6">
    <location>
        <begin position="125"/>
        <end position="175"/>
    </location>
</feature>
<evidence type="ECO:0000259" key="6">
    <source>
        <dbReference type="Pfam" id="PF08281"/>
    </source>
</evidence>
<reference evidence="7 8" key="1">
    <citation type="submission" date="2019-08" db="EMBL/GenBank/DDBJ databases">
        <title>Genome of Aequorivita antarctica SW49 (type strain).</title>
        <authorList>
            <person name="Bowman J.P."/>
        </authorList>
    </citation>
    <scope>NUCLEOTIDE SEQUENCE [LARGE SCALE GENOMIC DNA]</scope>
    <source>
        <strain evidence="7 8">SW49</strain>
    </source>
</reference>
<evidence type="ECO:0000313" key="7">
    <source>
        <dbReference type="EMBL" id="TXD73839.1"/>
    </source>
</evidence>
<dbReference type="InterPro" id="IPR014284">
    <property type="entry name" value="RNA_pol_sigma-70_dom"/>
</dbReference>
<dbReference type="CDD" id="cd06171">
    <property type="entry name" value="Sigma70_r4"/>
    <property type="match status" value="1"/>
</dbReference>
<dbReference type="InterPro" id="IPR013324">
    <property type="entry name" value="RNA_pol_sigma_r3/r4-like"/>
</dbReference>
<dbReference type="SUPFAM" id="SSF88659">
    <property type="entry name" value="Sigma3 and sigma4 domains of RNA polymerase sigma factors"/>
    <property type="match status" value="1"/>
</dbReference>
<dbReference type="GO" id="GO:0016987">
    <property type="term" value="F:sigma factor activity"/>
    <property type="evidence" value="ECO:0007669"/>
    <property type="project" value="UniProtKB-KW"/>
</dbReference>
<sequence>MKQNQSESLRLWAKLQDGNLEALGMLYDIYIDDLFTYGMGVSGNKSEVMDCIHDLFLNLYKYRKNLSNTDRVDFYLMRSLKNEILKRIQISKRKLTIGGQENNISFQISTEEGFIANEWEMERSQKLTKAIKSLSKKQRKGLSMRFSENYSYEEIAEQMNISVQSSRTMIYRAIKVLRSQLQYLILVYLIFFCFFKK</sequence>
<keyword evidence="5" id="KW-0472">Membrane</keyword>
<dbReference type="NCBIfam" id="TIGR02937">
    <property type="entry name" value="sigma70-ECF"/>
    <property type="match status" value="1"/>
</dbReference>
<evidence type="ECO:0000256" key="1">
    <source>
        <dbReference type="ARBA" id="ARBA00010641"/>
    </source>
</evidence>
<keyword evidence="5" id="KW-0812">Transmembrane</keyword>
<keyword evidence="4" id="KW-0804">Transcription</keyword>